<dbReference type="Proteomes" id="UP000243579">
    <property type="component" value="Unassembled WGS sequence"/>
</dbReference>
<sequence>MPHLPLPPAYFHCPPLATHERLSLVQDARDATRDTILNAKALAGSAPVYQTFSYPQTQRSLVVRLGTDLQNPNEICMSAHTQVNATIDAVADMYAGYATSTSRNHVVGGDVLDRVNLYELVQRNEVPEAPLHSVYLQWMALRTPPVIADRDFCFLECHDEFMDGHARQRGFVRSLHSVDARCCPPLGASYGLTRGQFLRSGQVFIEASDEPGVLDAYHVLVLQLRGNVPKDIQVSVMLSILLQACLLDAHFRAQRLTAVPLVPDGLVRAQPKAVACRRCAVAFRRSLFHSTKQYRCRMCGHAVCRGCHHVWNLGSASARICISCAEMAKTGAPMPPAIGTASPVPCLDEETAIVPVLRGQLAIDAKRKLFGDAAVKTETTPLERHVRNERLALTS</sequence>
<dbReference type="EMBL" id="JNBR01002134">
    <property type="protein sequence ID" value="OQR83596.1"/>
    <property type="molecule type" value="Genomic_DNA"/>
</dbReference>
<comment type="caution">
    <text evidence="6">The sequence shown here is derived from an EMBL/GenBank/DDBJ whole genome shotgun (WGS) entry which is preliminary data.</text>
</comment>
<protein>
    <recommendedName>
        <fullName evidence="5">FYVE-type domain-containing protein</fullName>
    </recommendedName>
</protein>
<evidence type="ECO:0000259" key="5">
    <source>
        <dbReference type="PROSITE" id="PS50178"/>
    </source>
</evidence>
<evidence type="ECO:0000313" key="7">
    <source>
        <dbReference type="Proteomes" id="UP000243579"/>
    </source>
</evidence>
<evidence type="ECO:0000256" key="4">
    <source>
        <dbReference type="PROSITE-ProRule" id="PRU00091"/>
    </source>
</evidence>
<dbReference type="SUPFAM" id="SSF57903">
    <property type="entry name" value="FYVE/PHD zinc finger"/>
    <property type="match status" value="1"/>
</dbReference>
<dbReference type="PANTHER" id="PTHR13510">
    <property type="entry name" value="FYVE-FINGER-CONTAINING RAB5 EFFECTOR PROTEIN RABENOSYN-5-RELATED"/>
    <property type="match status" value="1"/>
</dbReference>
<dbReference type="OrthoDB" id="60297at2759"/>
<dbReference type="InterPro" id="IPR017455">
    <property type="entry name" value="Znf_FYVE-rel"/>
</dbReference>
<keyword evidence="2 4" id="KW-0863">Zinc-finger</keyword>
<evidence type="ECO:0000313" key="6">
    <source>
        <dbReference type="EMBL" id="OQR83596.1"/>
    </source>
</evidence>
<feature type="domain" description="FYVE-type" evidence="5">
    <location>
        <begin position="270"/>
        <end position="329"/>
    </location>
</feature>
<dbReference type="GO" id="GO:0008270">
    <property type="term" value="F:zinc ion binding"/>
    <property type="evidence" value="ECO:0007669"/>
    <property type="project" value="UniProtKB-KW"/>
</dbReference>
<accession>A0A1V9YD41</accession>
<dbReference type="InterPro" id="IPR052727">
    <property type="entry name" value="Rab4/Rab5_effector"/>
</dbReference>
<keyword evidence="3" id="KW-0862">Zinc</keyword>
<evidence type="ECO:0000256" key="3">
    <source>
        <dbReference type="ARBA" id="ARBA00022833"/>
    </source>
</evidence>
<proteinExistence type="predicted"/>
<organism evidence="6 7">
    <name type="scientific">Achlya hypogyna</name>
    <name type="common">Oomycete</name>
    <name type="synonym">Protoachlya hypogyna</name>
    <dbReference type="NCBI Taxonomy" id="1202772"/>
    <lineage>
        <taxon>Eukaryota</taxon>
        <taxon>Sar</taxon>
        <taxon>Stramenopiles</taxon>
        <taxon>Oomycota</taxon>
        <taxon>Saprolegniomycetes</taxon>
        <taxon>Saprolegniales</taxon>
        <taxon>Achlyaceae</taxon>
        <taxon>Achlya</taxon>
    </lineage>
</organism>
<dbReference type="InterPro" id="IPR023393">
    <property type="entry name" value="START-like_dom_sf"/>
</dbReference>
<evidence type="ECO:0000256" key="1">
    <source>
        <dbReference type="ARBA" id="ARBA00022723"/>
    </source>
</evidence>
<dbReference type="SUPFAM" id="SSF55961">
    <property type="entry name" value="Bet v1-like"/>
    <property type="match status" value="1"/>
</dbReference>
<gene>
    <name evidence="6" type="ORF">ACHHYP_14542</name>
</gene>
<keyword evidence="7" id="KW-1185">Reference proteome</keyword>
<dbReference type="InterPro" id="IPR011011">
    <property type="entry name" value="Znf_FYVE_PHD"/>
</dbReference>
<dbReference type="PANTHER" id="PTHR13510:SF44">
    <property type="entry name" value="RABENOSYN-5"/>
    <property type="match status" value="1"/>
</dbReference>
<dbReference type="AlphaFoldDB" id="A0A1V9YD41"/>
<evidence type="ECO:0000256" key="2">
    <source>
        <dbReference type="ARBA" id="ARBA00022771"/>
    </source>
</evidence>
<dbReference type="Gene3D" id="3.30.530.20">
    <property type="match status" value="1"/>
</dbReference>
<name>A0A1V9YD41_ACHHY</name>
<keyword evidence="1" id="KW-0479">Metal-binding</keyword>
<dbReference type="PROSITE" id="PS50178">
    <property type="entry name" value="ZF_FYVE"/>
    <property type="match status" value="1"/>
</dbReference>
<reference evidence="6 7" key="1">
    <citation type="journal article" date="2014" name="Genome Biol. Evol.">
        <title>The secreted proteins of Achlya hypogyna and Thraustotheca clavata identify the ancestral oomycete secretome and reveal gene acquisitions by horizontal gene transfer.</title>
        <authorList>
            <person name="Misner I."/>
            <person name="Blouin N."/>
            <person name="Leonard G."/>
            <person name="Richards T.A."/>
            <person name="Lane C.E."/>
        </authorList>
    </citation>
    <scope>NUCLEOTIDE SEQUENCE [LARGE SCALE GENOMIC DNA]</scope>
    <source>
        <strain evidence="6 7">ATCC 48635</strain>
    </source>
</reference>